<dbReference type="EMBL" id="CP041969">
    <property type="protein sequence ID" value="QMV41846.1"/>
    <property type="molecule type" value="Genomic_DNA"/>
</dbReference>
<protein>
    <submittedName>
        <fullName evidence="1">Uncharacterized protein</fullName>
    </submittedName>
</protein>
<evidence type="ECO:0000313" key="2">
    <source>
        <dbReference type="Proteomes" id="UP000515679"/>
    </source>
</evidence>
<dbReference type="AlphaFoldDB" id="A0A7G5BY12"/>
<gene>
    <name evidence="1" type="ORF">FPL14_12115</name>
</gene>
<name>A0A7G5BY12_9BACL</name>
<dbReference type="RefSeq" id="WP_182303182.1">
    <property type="nucleotide sequence ID" value="NZ_CP041969.1"/>
</dbReference>
<evidence type="ECO:0000313" key="1">
    <source>
        <dbReference type="EMBL" id="QMV41846.1"/>
    </source>
</evidence>
<sequence length="134" mass="14706">MTNNLKRDVTALVLIVIVLGIVFSANWVNATVKVGPVKSYMNIVDSTERLGTFLDNYTSLSPLQVITTDFNPQIYTDAAADAPDYGTANDLRYAAELITKFNDGAGVKTLQEAYDVLIQVIAHFRELPLTPPDL</sequence>
<accession>A0A7G5BY12</accession>
<dbReference type="Proteomes" id="UP000515679">
    <property type="component" value="Chromosome"/>
</dbReference>
<keyword evidence="2" id="KW-1185">Reference proteome</keyword>
<proteinExistence type="predicted"/>
<dbReference type="KEGG" id="cchl:FPL14_12115"/>
<reference evidence="1 2" key="1">
    <citation type="submission" date="2019-07" db="EMBL/GenBank/DDBJ databases">
        <authorList>
            <person name="Kim J.K."/>
            <person name="Cheong H.-M."/>
            <person name="Choi Y."/>
            <person name="Hwang K.J."/>
            <person name="Lee S."/>
            <person name="Choi C."/>
        </authorList>
    </citation>
    <scope>NUCLEOTIDE SEQUENCE [LARGE SCALE GENOMIC DNA]</scope>
    <source>
        <strain evidence="1 2">KS 22</strain>
    </source>
</reference>
<organism evidence="1 2">
    <name type="scientific">Cohnella cholangitidis</name>
    <dbReference type="NCBI Taxonomy" id="2598458"/>
    <lineage>
        <taxon>Bacteria</taxon>
        <taxon>Bacillati</taxon>
        <taxon>Bacillota</taxon>
        <taxon>Bacilli</taxon>
        <taxon>Bacillales</taxon>
        <taxon>Paenibacillaceae</taxon>
        <taxon>Cohnella</taxon>
    </lineage>
</organism>